<name>A0A1T4KNI3_9FIRM</name>
<dbReference type="NCBIfam" id="NF002114">
    <property type="entry name" value="PRK00951.2-4"/>
    <property type="match status" value="1"/>
</dbReference>
<comment type="catalytic activity">
    <reaction evidence="6 7">
        <text>D-erythro-1-(imidazol-4-yl)glycerol 3-phosphate = 3-(imidazol-4-yl)-2-oxopropyl phosphate + H2O</text>
        <dbReference type="Rhea" id="RHEA:11040"/>
        <dbReference type="ChEBI" id="CHEBI:15377"/>
        <dbReference type="ChEBI" id="CHEBI:57766"/>
        <dbReference type="ChEBI" id="CHEBI:58278"/>
        <dbReference type="EC" id="4.2.1.19"/>
    </reaction>
</comment>
<dbReference type="UniPathway" id="UPA00031">
    <property type="reaction ID" value="UER00011"/>
</dbReference>
<dbReference type="SUPFAM" id="SSF54211">
    <property type="entry name" value="Ribosomal protein S5 domain 2-like"/>
    <property type="match status" value="2"/>
</dbReference>
<proteinExistence type="inferred from homology"/>
<accession>A0A1T4KNI3</accession>
<evidence type="ECO:0000256" key="4">
    <source>
        <dbReference type="ARBA" id="ARBA00023102"/>
    </source>
</evidence>
<dbReference type="PANTHER" id="PTHR23133:SF2">
    <property type="entry name" value="IMIDAZOLEGLYCEROL-PHOSPHATE DEHYDRATASE"/>
    <property type="match status" value="1"/>
</dbReference>
<dbReference type="FunFam" id="3.30.230.40:FF:000001">
    <property type="entry name" value="Imidazoleglycerol-phosphate dehydratase HisB"/>
    <property type="match status" value="1"/>
</dbReference>
<dbReference type="PROSITE" id="PS00955">
    <property type="entry name" value="IGP_DEHYDRATASE_2"/>
    <property type="match status" value="1"/>
</dbReference>
<dbReference type="FunFam" id="3.30.230.40:FF:000003">
    <property type="entry name" value="Imidazoleglycerol-phosphate dehydratase HisB"/>
    <property type="match status" value="1"/>
</dbReference>
<reference evidence="8 9" key="1">
    <citation type="submission" date="2017-02" db="EMBL/GenBank/DDBJ databases">
        <authorList>
            <person name="Peterson S.W."/>
        </authorList>
    </citation>
    <scope>NUCLEOTIDE SEQUENCE [LARGE SCALE GENOMIC DNA]</scope>
    <source>
        <strain evidence="8 9">DSM 15102</strain>
    </source>
</reference>
<keyword evidence="5 6" id="KW-0456">Lyase</keyword>
<dbReference type="InterPro" id="IPR020565">
    <property type="entry name" value="ImidazoleglycerP_deHydtase_CS"/>
</dbReference>
<evidence type="ECO:0000256" key="7">
    <source>
        <dbReference type="RuleBase" id="RU000599"/>
    </source>
</evidence>
<dbReference type="GO" id="GO:0000105">
    <property type="term" value="P:L-histidine biosynthetic process"/>
    <property type="evidence" value="ECO:0007669"/>
    <property type="project" value="UniProtKB-UniRule"/>
</dbReference>
<keyword evidence="6" id="KW-0963">Cytoplasm</keyword>
<dbReference type="Pfam" id="PF00475">
    <property type="entry name" value="IGPD"/>
    <property type="match status" value="1"/>
</dbReference>
<protein>
    <recommendedName>
        <fullName evidence="2 6">Imidazoleglycerol-phosphate dehydratase</fullName>
        <shortName evidence="6">IGPD</shortName>
        <ecNumber evidence="6 7">4.2.1.19</ecNumber>
    </recommendedName>
</protein>
<dbReference type="CDD" id="cd07914">
    <property type="entry name" value="IGPD"/>
    <property type="match status" value="1"/>
</dbReference>
<evidence type="ECO:0000256" key="1">
    <source>
        <dbReference type="ARBA" id="ARBA00005047"/>
    </source>
</evidence>
<dbReference type="EMBL" id="FUWV01000002">
    <property type="protein sequence ID" value="SJZ43972.1"/>
    <property type="molecule type" value="Genomic_DNA"/>
</dbReference>
<evidence type="ECO:0000256" key="5">
    <source>
        <dbReference type="ARBA" id="ARBA00023239"/>
    </source>
</evidence>
<dbReference type="HAMAP" id="MF_00076">
    <property type="entry name" value="HisB"/>
    <property type="match status" value="1"/>
</dbReference>
<evidence type="ECO:0000256" key="2">
    <source>
        <dbReference type="ARBA" id="ARBA00016664"/>
    </source>
</evidence>
<comment type="subcellular location">
    <subcellularLocation>
        <location evidence="6 7">Cytoplasm</location>
    </subcellularLocation>
</comment>
<dbReference type="Gene3D" id="3.30.230.40">
    <property type="entry name" value="Imidazole glycerol phosphate dehydratase, domain 1"/>
    <property type="match status" value="2"/>
</dbReference>
<dbReference type="NCBIfam" id="NF002111">
    <property type="entry name" value="PRK00951.2-1"/>
    <property type="match status" value="1"/>
</dbReference>
<dbReference type="InterPro" id="IPR000807">
    <property type="entry name" value="ImidazoleglycerolP_deHydtase"/>
</dbReference>
<keyword evidence="9" id="KW-1185">Reference proteome</keyword>
<organism evidence="8 9">
    <name type="scientific">Garciella nitratireducens DSM 15102</name>
    <dbReference type="NCBI Taxonomy" id="1121911"/>
    <lineage>
        <taxon>Bacteria</taxon>
        <taxon>Bacillati</taxon>
        <taxon>Bacillota</taxon>
        <taxon>Clostridia</taxon>
        <taxon>Eubacteriales</taxon>
        <taxon>Eubacteriaceae</taxon>
        <taxon>Garciella</taxon>
    </lineage>
</organism>
<evidence type="ECO:0000256" key="6">
    <source>
        <dbReference type="HAMAP-Rule" id="MF_00076"/>
    </source>
</evidence>
<dbReference type="OrthoDB" id="9790411at2"/>
<comment type="similarity">
    <text evidence="6 7">Belongs to the imidazoleglycerol-phosphate dehydratase family.</text>
</comment>
<dbReference type="RefSeq" id="WP_087678056.1">
    <property type="nucleotide sequence ID" value="NZ_FUWV01000002.1"/>
</dbReference>
<dbReference type="EC" id="4.2.1.19" evidence="6 7"/>
<dbReference type="GO" id="GO:0005737">
    <property type="term" value="C:cytoplasm"/>
    <property type="evidence" value="ECO:0007669"/>
    <property type="project" value="UniProtKB-SubCell"/>
</dbReference>
<comment type="pathway">
    <text evidence="1 6 7">Amino-acid biosynthesis; L-histidine biosynthesis; L-histidine from 5-phospho-alpha-D-ribose 1-diphosphate: step 6/9.</text>
</comment>
<dbReference type="GO" id="GO:0004424">
    <property type="term" value="F:imidazoleglycerol-phosphate dehydratase activity"/>
    <property type="evidence" value="ECO:0007669"/>
    <property type="project" value="UniProtKB-UniRule"/>
</dbReference>
<keyword evidence="3 6" id="KW-0028">Amino-acid biosynthesis</keyword>
<dbReference type="InterPro" id="IPR020568">
    <property type="entry name" value="Ribosomal_Su5_D2-typ_SF"/>
</dbReference>
<dbReference type="PANTHER" id="PTHR23133">
    <property type="entry name" value="IMIDAZOLEGLYCEROL-PHOSPHATE DEHYDRATASE HIS7"/>
    <property type="match status" value="1"/>
</dbReference>
<dbReference type="InterPro" id="IPR038494">
    <property type="entry name" value="IGPD_sf"/>
</dbReference>
<evidence type="ECO:0000313" key="9">
    <source>
        <dbReference type="Proteomes" id="UP000196365"/>
    </source>
</evidence>
<gene>
    <name evidence="6" type="primary">hisB</name>
    <name evidence="8" type="ORF">SAMN02745973_00627</name>
</gene>
<keyword evidence="4 6" id="KW-0368">Histidine biosynthesis</keyword>
<dbReference type="Proteomes" id="UP000196365">
    <property type="component" value="Unassembled WGS sequence"/>
</dbReference>
<dbReference type="AlphaFoldDB" id="A0A1T4KNI3"/>
<evidence type="ECO:0000313" key="8">
    <source>
        <dbReference type="EMBL" id="SJZ43972.1"/>
    </source>
</evidence>
<evidence type="ECO:0000256" key="3">
    <source>
        <dbReference type="ARBA" id="ARBA00022605"/>
    </source>
</evidence>
<sequence length="194" mass="21525">MRYAKINRKTTETEITLSLQIDGSGKTEIESGIGFFDHMLILFCKHGLIDLNLKCNGDLEVDGHHTVEDIGIVLGEAVKQALGKKEGILRYGTSFTPMDEALTMVSLDISGRPYLCLEVPFTREYVGNFETELLEEFLRAFVYNAGITLHVILIHGENNHHIMESIFKGLGRALDQAITVSSRIEGVLSSKGIL</sequence>
<dbReference type="PROSITE" id="PS00954">
    <property type="entry name" value="IGP_DEHYDRATASE_1"/>
    <property type="match status" value="1"/>
</dbReference>